<comment type="caution">
    <text evidence="6">The sequence shown here is derived from an EMBL/GenBank/DDBJ whole genome shotgun (WGS) entry which is preliminary data.</text>
</comment>
<dbReference type="PANTHER" id="PTHR15678">
    <property type="entry name" value="ANTIGEN MLAA-22-RELATED"/>
    <property type="match status" value="1"/>
</dbReference>
<evidence type="ECO:0000256" key="2">
    <source>
        <dbReference type="SAM" id="Phobius"/>
    </source>
</evidence>
<feature type="domain" description="FMP27/BLTP2/Hobbit GFWDK motif-containing RBG unit" evidence="3">
    <location>
        <begin position="1309"/>
        <end position="1467"/>
    </location>
</feature>
<dbReference type="PANTHER" id="PTHR15678:SF15">
    <property type="entry name" value="PROTEIN FMP27, MITOCHONDRIAL"/>
    <property type="match status" value="1"/>
</dbReference>
<evidence type="ECO:0000313" key="6">
    <source>
        <dbReference type="EMBL" id="GCF00196.1"/>
    </source>
</evidence>
<protein>
    <submittedName>
        <fullName evidence="6">Uncharacterized protein</fullName>
    </submittedName>
</protein>
<evidence type="ECO:0000259" key="3">
    <source>
        <dbReference type="SMART" id="SM01214"/>
    </source>
</evidence>
<feature type="compositionally biased region" description="Basic and acidic residues" evidence="1">
    <location>
        <begin position="1133"/>
        <end position="1145"/>
    </location>
</feature>
<feature type="region of interest" description="Disordered" evidence="1">
    <location>
        <begin position="1132"/>
        <end position="1167"/>
    </location>
</feature>
<evidence type="ECO:0000259" key="5">
    <source>
        <dbReference type="SMART" id="SM01216"/>
    </source>
</evidence>
<proteinExistence type="predicted"/>
<dbReference type="SMART" id="SM01215">
    <property type="entry name" value="Fmp27_SW"/>
    <property type="match status" value="1"/>
</dbReference>
<sequence>MVFSVLKCWFGYVILSLLICNFLLYGFTGITFVLINPLRLEICHLHIKGKCSIGSLRFSLRHKKLFIENLTIFRPIDNGKTRDNGATNSAKNFRDEGSGSTKNILRSLEKYLSSILRILNGLHVEITKINVEHIQLNIENVRAVFKYEPQNKNVTVDAGFRNANWAVQPLCQDFSLTVTGKLALHRLREKALLEGIVADIKVFDVLVPMDFIQTMKSSVVFSQSPLKEPTVQHVHYKEHTDPTFDASLDEALQVIGEKAEEARKIIDPVSEVNLVVDRITVRGISMASIPELRELDEAMTYNIYASNIKLEFGKFESHMPGFKLLFAEEDTPMKVGLMISNFATSLEMKKKCHFLDTPTIKVLETPSISLFGSSNLMSQKFDLSKVSGLKNALLSLRCNVLSPIFDIDVNHLSLYKTFKKNIKVFAGSLKDSSCTPTDITATIWKKNLMLLFFKRCLPLIDLKFTLEDARLLISDGDDMMVYRLTALLVRYNTERYLLNDSENVNDVNYDGRLAAEVLGMRLEHLNKPQNYEKRIALIESISFRIPINVVPKLLMSSSVELDTLHVDVSDLPTMIALNNIFRKLDIQMQYVEQNYFKPLYEKFEERLLIAEKQKVKVQSEINAPEVLPSSFVFRDLPSFFDFVKVSLTNISISVGCRSVFMPPDVFSNISAQSPEDMVNGKLRKLCYKVNRTELVFFGDKTQYRLEDEGDRIRMVKSSPDGDYKSYKDDSLDNFSGSDATEVAHLWNFNFLVNGVTLVIIAESPESVNELTARKVFDLSAFSLKVFPEVESGASKEVGSKVLVQCDVKRIFSVTSLMFAFLIISGIHTLKQIFGRDIPLKDKQSKAKTHFMAFSEAKEKGILGNVRWSELRQFLEIQFVIDRFSQVLDLPNGLRTRLELYSVFLTLQNMNDITFMGDFARLCVESPSVKKSWVRLVTITYFKVLASIFKIERQAKKDSGHFALFEPSITLQNESWHFNIPYQFEMYRLFDNISTVVKSFKQMMYSFKTCKSDVVVFPKVVKAPALPKIKLLSHRMNFTIDDDPFEAELSVIFQIGLKEQKIRFAKLQEFDEQIRAELAENSKNKNRSNHKENYDYKGTDLFHKLVSFKGKSTHKKKCQRNLVSKIVVPFNVDSDNHDEKDEHVENDNGNDNDNEKESENENDSGVMGEDMDDELIEENEEVILHRAAKLFRKLQENFSTSWINRIKQFKYTQRESFYNNFAYLWGNIDYTKLPPDVNHRVLPFSTHPFLSTMTIEDIDIDIFQPSFGMDKVAEFIYNVGKKVPRDTEYSILVPMYLDAKFQEIRWHLRDYPLPFIYIPRLDNSQLCERTSIKIHGDFVIGEDIIRSERELRTLFIPLIPSIVLENTDCYYSLLIPRTITAMKVFTDLKLDFNSMQTTHVTWGGGYQPAIQQTMQCFDNFSKPPLDPSSKTGFWDKLRYLFHARIKISWNNHGRFEVGLKGGKSPHKIGADSAGFLVGFHKNIVLTVNEDGDPKKFVSCTADEIYFSIPNYFAKPLLVWSRPSSQTVFVPIHSEPTLQDYAFFYYLCDLDTTLERFKQVRTMGLHYIEKTGIKLTGGVTLNVGTNFERLIPGSRERTFDSVPHHKIRLSNPIYLSDRKNHDSYAGFRSDFIHLSFTLLSASSSAYNALQLSPAGLDTFLKWWKSFAGNFPVRSGPLFGLQSISPKFGDHLRTISYRADVSPLFVSYTAHGVNISRLTKKVQSDVQEFAGVKAKATKFVMDLHQRKEVLITFQEELNRTKQIMKLNFLGGEVLAKKLDIRTVQGNFKPMKTPDEKSSGVFEVYDNDMAWYDVTDFKEAYALGLENYIPHVRIKPFLYTPHFVYRKRASYGDKYQVDPKDHQPIPPFKNDISHDCTLGETELLHLGILEQRVHTLNDLKIKKVKEDGDASHEDFMRKLELEIEKAQNLFEDFKHMQNYAGDSNDLHEYHYELPNLMKQSRSETYEHRYCVNYALLRWNEDTRDALFKFLHYIFLAHQFSQLSATKSLQIIEDVVKQKTESILAEEWRHYVPNPTKNSIKHINLDTLDENNLNYMLSTILERHMCELEVPVKHILRNNHFVEFLSPQIQMVSREEPDSCVMLTSSGVKMEVVSFDNDLNGDEYRRNTMLKRYGIHVINANVFHFRRKDFMDHPAMYFDVAAYGHVEGNSWPPWVALELCFDSNQVPEEAIIMKNLSFALCYDKLSELSSYYNIMKERLQNKLSGYFPKVSISSDSKTYASFYRLVKTLCLYSEPDRAELKKQIDKLTIGFDLGNVTEMRNAIQGLHENLRVLSTVESAFLFKRQILDDVDKLDFENVQNEKLYHLLRLYIMIEVFISNSRGSDNGEDFLFWDFHVGTVGLHLLMEKVKPFLDINVEGVHIERLQSSNGFNNNKVVATGFHIRDMREGVVYQNVIGPIDSKYLTSGENTEESPLFSIEWQMSEPVGGIKVVKSVDTRITGLDLNLEDEMITKVVQWFLPDELKNSVVDDNSEDTGSSELESAIADIEKEGIGREITLENHGDLNEMVQRSSDFIILENLTLNTFKVCVSFRGKGALRLANVTDFVYNFPTLKLQNQTMRVADLLMVLKKVLIKDLLKHTGKFLGAKVSRRRDTISIDSERNGAMSLGGSLKRLPSFSSTTGNKEV</sequence>
<dbReference type="SMART" id="SM01216">
    <property type="entry name" value="Fmp27_WPPW"/>
    <property type="match status" value="1"/>
</dbReference>
<keyword evidence="2" id="KW-0812">Transmembrane</keyword>
<dbReference type="InterPro" id="IPR019415">
    <property type="entry name" value="FMP27_SW_RBG"/>
</dbReference>
<evidence type="ECO:0000256" key="1">
    <source>
        <dbReference type="SAM" id="MobiDB-lite"/>
    </source>
</evidence>
<evidence type="ECO:0000259" key="4">
    <source>
        <dbReference type="SMART" id="SM01215"/>
    </source>
</evidence>
<keyword evidence="2" id="KW-1133">Transmembrane helix</keyword>
<name>A0A4C2E7P3_9SACH</name>
<gene>
    <name evidence="6" type="ORF">ZYGM_001655</name>
</gene>
<evidence type="ECO:0000313" key="7">
    <source>
        <dbReference type="Proteomes" id="UP000301737"/>
    </source>
</evidence>
<feature type="domain" description="FMP27 WPPW motif-containing RBG unit" evidence="5">
    <location>
        <begin position="1728"/>
        <end position="2175"/>
    </location>
</feature>
<dbReference type="OrthoDB" id="1562405at2759"/>
<dbReference type="SMART" id="SM01214">
    <property type="entry name" value="Fmp27_GFWDK"/>
    <property type="match status" value="1"/>
</dbReference>
<dbReference type="Proteomes" id="UP000301737">
    <property type="component" value="Unassembled WGS sequence"/>
</dbReference>
<keyword evidence="7" id="KW-1185">Reference proteome</keyword>
<dbReference type="InterPro" id="IPR019441">
    <property type="entry name" value="FMP27/BLTP2/Hobbit_GFWDK_RBG"/>
</dbReference>
<dbReference type="EMBL" id="BIMX01000016">
    <property type="protein sequence ID" value="GCF00196.1"/>
    <property type="molecule type" value="Genomic_DNA"/>
</dbReference>
<keyword evidence="2" id="KW-0472">Membrane</keyword>
<dbReference type="InterPro" id="IPR045167">
    <property type="entry name" value="Hobbit"/>
</dbReference>
<feature type="transmembrane region" description="Helical" evidence="2">
    <location>
        <begin position="12"/>
        <end position="35"/>
    </location>
</feature>
<reference evidence="6 7" key="1">
    <citation type="submission" date="2019-01" db="EMBL/GenBank/DDBJ databases">
        <title>Draft Genome Sequencing of Zygosaccharomyces mellis Ca-7.</title>
        <authorList>
            <person name="Shiwa Y."/>
            <person name="Kanesaki Y."/>
            <person name="Ishige T."/>
            <person name="Mura K."/>
            <person name="Hori T."/>
            <person name="Tamura T."/>
        </authorList>
    </citation>
    <scope>NUCLEOTIDE SEQUENCE [LARGE SCALE GENOMIC DNA]</scope>
    <source>
        <strain evidence="6 7">Ca-7</strain>
    </source>
</reference>
<dbReference type="InterPro" id="IPR019449">
    <property type="entry name" value="FMP27_WPPW_RBG"/>
</dbReference>
<organism evidence="6 7">
    <name type="scientific">Zygosaccharomyces mellis</name>
    <dbReference type="NCBI Taxonomy" id="42258"/>
    <lineage>
        <taxon>Eukaryota</taxon>
        <taxon>Fungi</taxon>
        <taxon>Dikarya</taxon>
        <taxon>Ascomycota</taxon>
        <taxon>Saccharomycotina</taxon>
        <taxon>Saccharomycetes</taxon>
        <taxon>Saccharomycetales</taxon>
        <taxon>Saccharomycetaceae</taxon>
        <taxon>Zygosaccharomyces</taxon>
    </lineage>
</organism>
<accession>A0A4C2E7P3</accession>
<feature type="domain" description="FMP27 SW motif-containing RBG unit" evidence="4">
    <location>
        <begin position="1188"/>
        <end position="1291"/>
    </location>
</feature>
<dbReference type="Pfam" id="PF10344">
    <property type="entry name" value="Hobbit"/>
    <property type="match status" value="1"/>
</dbReference>